<accession>A0ABV4TFQ8</accession>
<proteinExistence type="predicted"/>
<comment type="caution">
    <text evidence="2">The sequence shown here is derived from an EMBL/GenBank/DDBJ whole genome shotgun (WGS) entry which is preliminary data.</text>
</comment>
<dbReference type="InterPro" id="IPR055354">
    <property type="entry name" value="DUF7507"/>
</dbReference>
<feature type="domain" description="DUF7507" evidence="1">
    <location>
        <begin position="1"/>
        <end position="90"/>
    </location>
</feature>
<dbReference type="InterPro" id="IPR047589">
    <property type="entry name" value="DUF11_rpt"/>
</dbReference>
<feature type="non-terminal residue" evidence="2">
    <location>
        <position position="1"/>
    </location>
</feature>
<name>A0ABV4TFQ8_9FLAO</name>
<gene>
    <name evidence="2" type="ORF">AAGV28_15300</name>
</gene>
<evidence type="ECO:0000313" key="2">
    <source>
        <dbReference type="EMBL" id="MFA9192738.1"/>
    </source>
</evidence>
<dbReference type="Pfam" id="PF13585">
    <property type="entry name" value="CHU_C"/>
    <property type="match status" value="1"/>
</dbReference>
<keyword evidence="3" id="KW-1185">Reference proteome</keyword>
<evidence type="ECO:0000259" key="1">
    <source>
        <dbReference type="Pfam" id="PF24346"/>
    </source>
</evidence>
<dbReference type="Proteomes" id="UP001574169">
    <property type="component" value="Unassembled WGS sequence"/>
</dbReference>
<sequence length="212" mass="23237">KTANKTNYDTLGEVITYTIVVTNTGNVTLHQIVVNDPLTGLNSTFESLPIGESKEFIENYTVTQSDLGNETISNTATADGLSPTDVPVRNSDTVVIDRAFVLGCGSIVVHNAFTPNNDGTNEVFKIDNIEDTLCYPENSVEIYNRWGVLVYETKGYNNDDKAFKGFSEGRVTVDKSAGLPTGTYFYILNYTAVGLQGEMIPKTAQGYLYLTR</sequence>
<dbReference type="NCBIfam" id="TIGR01451">
    <property type="entry name" value="B_ant_repeat"/>
    <property type="match status" value="1"/>
</dbReference>
<dbReference type="EMBL" id="JBCFQL010000022">
    <property type="protein sequence ID" value="MFA9192738.1"/>
    <property type="molecule type" value="Genomic_DNA"/>
</dbReference>
<protein>
    <submittedName>
        <fullName evidence="2">Gliding motility-associated C-terminal domain-containing protein</fullName>
    </submittedName>
</protein>
<organism evidence="2 3">
    <name type="scientific">Flavobacterium zubiriense</name>
    <dbReference type="NCBI Taxonomy" id="3138075"/>
    <lineage>
        <taxon>Bacteria</taxon>
        <taxon>Pseudomonadati</taxon>
        <taxon>Bacteroidota</taxon>
        <taxon>Flavobacteriia</taxon>
        <taxon>Flavobacteriales</taxon>
        <taxon>Flavobacteriaceae</taxon>
        <taxon>Flavobacterium</taxon>
    </lineage>
</organism>
<dbReference type="InterPro" id="IPR026341">
    <property type="entry name" value="T9SS_type_B"/>
</dbReference>
<dbReference type="NCBIfam" id="TIGR04131">
    <property type="entry name" value="Bac_Flav_CTERM"/>
    <property type="match status" value="1"/>
</dbReference>
<dbReference type="Pfam" id="PF24346">
    <property type="entry name" value="DUF7507"/>
    <property type="match status" value="1"/>
</dbReference>
<dbReference type="RefSeq" id="WP_373407625.1">
    <property type="nucleotide sequence ID" value="NZ_JBCFQL010000022.1"/>
</dbReference>
<reference evidence="2 3" key="1">
    <citation type="submission" date="2024-04" db="EMBL/GenBank/DDBJ databases">
        <title>New Clade of Flavobacterium.</title>
        <authorList>
            <person name="Matos L."/>
            <person name="Proenca D.N."/>
            <person name="Fransisco R.M."/>
            <person name="Chung A.P."/>
            <person name="Maccario L."/>
            <person name="Sorensen S.J."/>
            <person name="Morais P.V."/>
        </authorList>
    </citation>
    <scope>NUCLEOTIDE SEQUENCE [LARGE SCALE GENOMIC DNA]</scope>
    <source>
        <strain evidence="2 3">FZUC8N2.13</strain>
    </source>
</reference>
<evidence type="ECO:0000313" key="3">
    <source>
        <dbReference type="Proteomes" id="UP001574169"/>
    </source>
</evidence>